<keyword evidence="8" id="KW-1185">Reference proteome</keyword>
<dbReference type="GO" id="GO:0004674">
    <property type="term" value="F:protein serine/threonine kinase activity"/>
    <property type="evidence" value="ECO:0007669"/>
    <property type="project" value="UniProtKB-KW"/>
</dbReference>
<name>A0A8A4TJF7_SULCO</name>
<evidence type="ECO:0000256" key="5">
    <source>
        <dbReference type="PROSITE-ProRule" id="PRU10141"/>
    </source>
</evidence>
<accession>A0A8A4TJF7</accession>
<dbReference type="Proteomes" id="UP000663929">
    <property type="component" value="Chromosome"/>
</dbReference>
<dbReference type="Pfam" id="PF00069">
    <property type="entry name" value="Pkinase"/>
    <property type="match status" value="1"/>
</dbReference>
<dbReference type="InterPro" id="IPR019734">
    <property type="entry name" value="TPR_rpt"/>
</dbReference>
<dbReference type="PROSITE" id="PS00107">
    <property type="entry name" value="PROTEIN_KINASE_ATP"/>
    <property type="match status" value="1"/>
</dbReference>
<evidence type="ECO:0000313" key="8">
    <source>
        <dbReference type="Proteomes" id="UP000663929"/>
    </source>
</evidence>
<dbReference type="KEGG" id="scor:J3U87_25635"/>
<dbReference type="RefSeq" id="WP_237378630.1">
    <property type="nucleotide sequence ID" value="NZ_CP071793.1"/>
</dbReference>
<dbReference type="PROSITE" id="PS00108">
    <property type="entry name" value="PROTEIN_KINASE_ST"/>
    <property type="match status" value="1"/>
</dbReference>
<evidence type="ECO:0000256" key="4">
    <source>
        <dbReference type="ARBA" id="ARBA00022840"/>
    </source>
</evidence>
<sequence length="977" mass="110250">MTKQHAAITDWARVKAILFEALAAPEAERHQRAEDLCADFPHLLAEVLDLLALDEDASLVIDKPAAVESDLTLDPERASFRDPKRIGRFEILEKLGQGGMGSVYLARSGAAETPAKVAIKIIRSGFASERIGNRFQQERDILANLKHPGICRLLEGGTDRHGAPYFVMEYIEGQPIHHYCDLFRMSIADRLRLLVEVCEAVDFAHRNLIVHRDLKPCNILVTSNGQPKLLDFGIAKLLMDMPDRPGGPLTATHMRPMTPAYAAPEQVLGHPVTTALDIYALGLLLYELLSGRQAQPLKSCRHSDLIRVVVKRNPPPFNQVLLPKDDPDRRENLTAIAEKRGTTLHQLRRTLQGDLEAITAKALRKEPDRRYPSAQALAEDIRRYLKGLPVQARQGRRLYVLQKWIQRHKRALAATTLLSFVLTTIGYVNWIEARRREETARRTREMTQFTVGLMVLASPEDRPAGIRQSEVPLLDMAERQLSEMKAVLPHQRSRLLRALGKVYQNRGMEERAPALLREALTLELSHEPIDDREVLETRLLLLQHYMGVGSFDEGFAQVDEIEAILDRATDLDTPMRATTLASLLEYRVNAMGFWAGDEKALAPLYTKLAAIFENEHDKTSDFYISFLKAATRYRMMESKFQDAVVLSEEAMARAEAFYGPEHAVTAEIQADHAILMVRMFQTLQARTHFETSLPVLERHLGKNHPKLGFFYSYRAVVDYNQNRTEAAEAGLADAMRILERTNLKTRLHLLSSLYYLLFSVQNSGNTEASKPLLTKALETLGEDTPHLACASGFHLLYATYLMERGEFEEAEHHYRKALAYRREALGENHFLTAYAYLGMGAWHGIQGAYDASEPYLEQGISIATPLGDKGFQVKSTGLAYLAQMHRRRGRHDEAIQIIDRLTPELDAFWGRNGRYAVGNRLLLASILLDVERFDDAQSVLEEAKGRITEASNLPAGMLLQMENMEKILAEHLAETDP</sequence>
<dbReference type="InterPro" id="IPR017441">
    <property type="entry name" value="Protein_kinase_ATP_BS"/>
</dbReference>
<dbReference type="GO" id="GO:0005524">
    <property type="term" value="F:ATP binding"/>
    <property type="evidence" value="ECO:0007669"/>
    <property type="project" value="UniProtKB-UniRule"/>
</dbReference>
<dbReference type="EMBL" id="CP071793">
    <property type="protein sequence ID" value="QTD48981.1"/>
    <property type="molecule type" value="Genomic_DNA"/>
</dbReference>
<feature type="binding site" evidence="5">
    <location>
        <position position="120"/>
    </location>
    <ligand>
        <name>ATP</name>
        <dbReference type="ChEBI" id="CHEBI:30616"/>
    </ligand>
</feature>
<dbReference type="PROSITE" id="PS50011">
    <property type="entry name" value="PROTEIN_KINASE_DOM"/>
    <property type="match status" value="1"/>
</dbReference>
<evidence type="ECO:0000259" key="6">
    <source>
        <dbReference type="PROSITE" id="PS50011"/>
    </source>
</evidence>
<dbReference type="Gene3D" id="1.25.40.10">
    <property type="entry name" value="Tetratricopeptide repeat domain"/>
    <property type="match status" value="2"/>
</dbReference>
<evidence type="ECO:0000256" key="3">
    <source>
        <dbReference type="ARBA" id="ARBA00022777"/>
    </source>
</evidence>
<dbReference type="SMART" id="SM00220">
    <property type="entry name" value="S_TKc"/>
    <property type="match status" value="1"/>
</dbReference>
<keyword evidence="7" id="KW-0723">Serine/threonine-protein kinase</keyword>
<dbReference type="InterPro" id="IPR011990">
    <property type="entry name" value="TPR-like_helical_dom_sf"/>
</dbReference>
<dbReference type="SUPFAM" id="SSF48452">
    <property type="entry name" value="TPR-like"/>
    <property type="match status" value="2"/>
</dbReference>
<protein>
    <submittedName>
        <fullName evidence="7">Serine/threonine protein kinase</fullName>
    </submittedName>
</protein>
<dbReference type="CDD" id="cd14014">
    <property type="entry name" value="STKc_PknB_like"/>
    <property type="match status" value="1"/>
</dbReference>
<dbReference type="AlphaFoldDB" id="A0A8A4TJF7"/>
<reference evidence="7" key="1">
    <citation type="submission" date="2021-03" db="EMBL/GenBank/DDBJ databases">
        <title>Acanthopleuribacteraceae sp. M133.</title>
        <authorList>
            <person name="Wang G."/>
        </authorList>
    </citation>
    <scope>NUCLEOTIDE SEQUENCE</scope>
    <source>
        <strain evidence="7">M133</strain>
    </source>
</reference>
<dbReference type="SUPFAM" id="SSF56112">
    <property type="entry name" value="Protein kinase-like (PK-like)"/>
    <property type="match status" value="1"/>
</dbReference>
<feature type="domain" description="Protein kinase" evidence="6">
    <location>
        <begin position="89"/>
        <end position="385"/>
    </location>
</feature>
<dbReference type="InterPro" id="IPR008271">
    <property type="entry name" value="Ser/Thr_kinase_AS"/>
</dbReference>
<dbReference type="PANTHER" id="PTHR43289">
    <property type="entry name" value="MITOGEN-ACTIVATED PROTEIN KINASE KINASE KINASE 20-RELATED"/>
    <property type="match status" value="1"/>
</dbReference>
<keyword evidence="1" id="KW-0808">Transferase</keyword>
<dbReference type="SMART" id="SM00028">
    <property type="entry name" value="TPR"/>
    <property type="match status" value="4"/>
</dbReference>
<dbReference type="PANTHER" id="PTHR43289:SF34">
    <property type="entry name" value="SERINE_THREONINE-PROTEIN KINASE YBDM-RELATED"/>
    <property type="match status" value="1"/>
</dbReference>
<evidence type="ECO:0000313" key="7">
    <source>
        <dbReference type="EMBL" id="QTD48981.1"/>
    </source>
</evidence>
<keyword evidence="2 5" id="KW-0547">Nucleotide-binding</keyword>
<dbReference type="Pfam" id="PF13424">
    <property type="entry name" value="TPR_12"/>
    <property type="match status" value="1"/>
</dbReference>
<dbReference type="InterPro" id="IPR000719">
    <property type="entry name" value="Prot_kinase_dom"/>
</dbReference>
<evidence type="ECO:0000256" key="1">
    <source>
        <dbReference type="ARBA" id="ARBA00022679"/>
    </source>
</evidence>
<proteinExistence type="predicted"/>
<dbReference type="Gene3D" id="3.30.200.20">
    <property type="entry name" value="Phosphorylase Kinase, domain 1"/>
    <property type="match status" value="1"/>
</dbReference>
<dbReference type="InterPro" id="IPR011009">
    <property type="entry name" value="Kinase-like_dom_sf"/>
</dbReference>
<organism evidence="7 8">
    <name type="scientific">Sulfidibacter corallicola</name>
    <dbReference type="NCBI Taxonomy" id="2818388"/>
    <lineage>
        <taxon>Bacteria</taxon>
        <taxon>Pseudomonadati</taxon>
        <taxon>Acidobacteriota</taxon>
        <taxon>Holophagae</taxon>
        <taxon>Acanthopleuribacterales</taxon>
        <taxon>Acanthopleuribacteraceae</taxon>
        <taxon>Sulfidibacter</taxon>
    </lineage>
</organism>
<dbReference type="Gene3D" id="1.10.510.10">
    <property type="entry name" value="Transferase(Phosphotransferase) domain 1"/>
    <property type="match status" value="1"/>
</dbReference>
<evidence type="ECO:0000256" key="2">
    <source>
        <dbReference type="ARBA" id="ARBA00022741"/>
    </source>
</evidence>
<keyword evidence="4 5" id="KW-0067">ATP-binding</keyword>
<gene>
    <name evidence="7" type="ORF">J3U87_25635</name>
</gene>
<keyword evidence="3 7" id="KW-0418">Kinase</keyword>